<organism evidence="12 13">
    <name type="scientific">Cinchona calisaya</name>
    <dbReference type="NCBI Taxonomy" id="153742"/>
    <lineage>
        <taxon>Eukaryota</taxon>
        <taxon>Viridiplantae</taxon>
        <taxon>Streptophyta</taxon>
        <taxon>Embryophyta</taxon>
        <taxon>Tracheophyta</taxon>
        <taxon>Spermatophyta</taxon>
        <taxon>Magnoliopsida</taxon>
        <taxon>eudicotyledons</taxon>
        <taxon>Gunneridae</taxon>
        <taxon>Pentapetalae</taxon>
        <taxon>asterids</taxon>
        <taxon>lamiids</taxon>
        <taxon>Gentianales</taxon>
        <taxon>Rubiaceae</taxon>
        <taxon>Cinchonoideae</taxon>
        <taxon>Cinchoneae</taxon>
        <taxon>Cinchona</taxon>
    </lineage>
</organism>
<evidence type="ECO:0000256" key="10">
    <source>
        <dbReference type="PROSITE-ProRule" id="PRU00027"/>
    </source>
</evidence>
<evidence type="ECO:0000313" key="13">
    <source>
        <dbReference type="Proteomes" id="UP001630127"/>
    </source>
</evidence>
<dbReference type="Pfam" id="PF02892">
    <property type="entry name" value="zf-BED"/>
    <property type="match status" value="1"/>
</dbReference>
<dbReference type="GO" id="GO:0005634">
    <property type="term" value="C:nucleus"/>
    <property type="evidence" value="ECO:0007669"/>
    <property type="project" value="UniProtKB-SubCell"/>
</dbReference>
<keyword evidence="7" id="KW-0238">DNA-binding</keyword>
<comment type="caution">
    <text evidence="12">The sequence shown here is derived from an EMBL/GenBank/DDBJ whole genome shotgun (WGS) entry which is preliminary data.</text>
</comment>
<dbReference type="InterPro" id="IPR052035">
    <property type="entry name" value="ZnF_BED_domain_contain"/>
</dbReference>
<evidence type="ECO:0000313" key="12">
    <source>
        <dbReference type="EMBL" id="KAL3503069.1"/>
    </source>
</evidence>
<dbReference type="InterPro" id="IPR003656">
    <property type="entry name" value="Znf_BED"/>
</dbReference>
<dbReference type="GO" id="GO:0003677">
    <property type="term" value="F:DNA binding"/>
    <property type="evidence" value="ECO:0007669"/>
    <property type="project" value="UniProtKB-KW"/>
</dbReference>
<evidence type="ECO:0000256" key="2">
    <source>
        <dbReference type="ARBA" id="ARBA00011738"/>
    </source>
</evidence>
<evidence type="ECO:0000256" key="1">
    <source>
        <dbReference type="ARBA" id="ARBA00004123"/>
    </source>
</evidence>
<evidence type="ECO:0000256" key="8">
    <source>
        <dbReference type="ARBA" id="ARBA00023163"/>
    </source>
</evidence>
<comment type="subunit">
    <text evidence="2">Homodimer.</text>
</comment>
<dbReference type="SUPFAM" id="SSF53098">
    <property type="entry name" value="Ribonuclease H-like"/>
    <property type="match status" value="1"/>
</dbReference>
<keyword evidence="9" id="KW-0539">Nucleus</keyword>
<keyword evidence="13" id="KW-1185">Reference proteome</keyword>
<keyword evidence="4 10" id="KW-0863">Zinc-finger</keyword>
<dbReference type="Pfam" id="PF14372">
    <property type="entry name" value="hAT-like_RNase-H"/>
    <property type="match status" value="1"/>
</dbReference>
<evidence type="ECO:0000256" key="6">
    <source>
        <dbReference type="ARBA" id="ARBA00023015"/>
    </source>
</evidence>
<evidence type="ECO:0000256" key="9">
    <source>
        <dbReference type="ARBA" id="ARBA00023242"/>
    </source>
</evidence>
<dbReference type="GO" id="GO:0008270">
    <property type="term" value="F:zinc ion binding"/>
    <property type="evidence" value="ECO:0007669"/>
    <property type="project" value="UniProtKB-KW"/>
</dbReference>
<evidence type="ECO:0000259" key="11">
    <source>
        <dbReference type="PROSITE" id="PS50808"/>
    </source>
</evidence>
<gene>
    <name evidence="12" type="ORF">ACH5RR_037518</name>
</gene>
<dbReference type="PANTHER" id="PTHR46481">
    <property type="entry name" value="ZINC FINGER BED DOMAIN-CONTAINING PROTEIN 4"/>
    <property type="match status" value="1"/>
</dbReference>
<evidence type="ECO:0000256" key="4">
    <source>
        <dbReference type="ARBA" id="ARBA00022771"/>
    </source>
</evidence>
<dbReference type="SMART" id="SM00614">
    <property type="entry name" value="ZnF_BED"/>
    <property type="match status" value="1"/>
</dbReference>
<dbReference type="PANTHER" id="PTHR46481:SF10">
    <property type="entry name" value="ZINC FINGER BED DOMAIN-CONTAINING PROTEIN 39"/>
    <property type="match status" value="1"/>
</dbReference>
<dbReference type="Proteomes" id="UP001630127">
    <property type="component" value="Unassembled WGS sequence"/>
</dbReference>
<comment type="subcellular location">
    <subcellularLocation>
        <location evidence="1">Nucleus</location>
    </subcellularLocation>
</comment>
<feature type="domain" description="BED-type" evidence="11">
    <location>
        <begin position="111"/>
        <end position="166"/>
    </location>
</feature>
<dbReference type="PROSITE" id="PS50808">
    <property type="entry name" value="ZF_BED"/>
    <property type="match status" value="1"/>
</dbReference>
<evidence type="ECO:0000256" key="3">
    <source>
        <dbReference type="ARBA" id="ARBA00022723"/>
    </source>
</evidence>
<dbReference type="InterPro" id="IPR025525">
    <property type="entry name" value="hAT-like_transposase_RNase-H"/>
</dbReference>
<dbReference type="SUPFAM" id="SSF57667">
    <property type="entry name" value="beta-beta-alpha zinc fingers"/>
    <property type="match status" value="1"/>
</dbReference>
<keyword evidence="6" id="KW-0805">Transcription regulation</keyword>
<dbReference type="InterPro" id="IPR036236">
    <property type="entry name" value="Znf_C2H2_sf"/>
</dbReference>
<keyword evidence="5" id="KW-0862">Zinc</keyword>
<dbReference type="GO" id="GO:0009791">
    <property type="term" value="P:post-embryonic development"/>
    <property type="evidence" value="ECO:0007669"/>
    <property type="project" value="UniProtKB-ARBA"/>
</dbReference>
<keyword evidence="8" id="KW-0804">Transcription</keyword>
<dbReference type="AlphaFoldDB" id="A0ABD2Y6F1"/>
<evidence type="ECO:0000256" key="7">
    <source>
        <dbReference type="ARBA" id="ARBA00023125"/>
    </source>
</evidence>
<accession>A0ABD2Y6F1</accession>
<name>A0ABD2Y6F1_9GENT</name>
<protein>
    <recommendedName>
        <fullName evidence="11">BED-type domain-containing protein</fullName>
    </recommendedName>
</protein>
<dbReference type="Pfam" id="PF05699">
    <property type="entry name" value="Dimer_Tnp_hAT"/>
    <property type="match status" value="1"/>
</dbReference>
<dbReference type="EMBL" id="JBJUIK010000015">
    <property type="protein sequence ID" value="KAL3503069.1"/>
    <property type="molecule type" value="Genomic_DNA"/>
</dbReference>
<sequence length="772" mass="88525">MFVSLRCVARGLPHWHWNSQPNVSLFQPPRKPDTEDRLIPFPDLVIHFPHDFVIQTLILLLSDPPIGSFSLNITDFAHPPGKEETSVSDPDSSFIHAMEIQIEAPAKKTKRLTSVVWNHFERVRKGEICYAVCVHCKKKLSGSSNSGTTHLRNHLLRCLKRSNYDVSQILAPKRKRKDSSVSLTNLTYDEGQIKDEIITHTYRIDPEPRKEEPSQTVSLASINFDQERSRLDLARMIMLHGYPLAMVEHVGFKIFAKNLQPLFEVSSNSATELDCMTIYVKEKQNVYEGLHNLHCRISLAVDMWFSSENARYMCLTAYYVNGDWKLQKKILNFITLDPSHTDDTLSEVVIKCLTEWSIERKLFSMTFDDCSTYDDMVLRIKDWLSQNKPLLKKGELFDVRCAAQVLKSIVQDVMEALRDVTDKVREGIRRVRSSQATLGKFNEFSQQFGITAERHLVIDCPMQWDSTYLMLEAAVENKGAFSLLQEHDPSYTTLSETEWEWASAVTSYMKLFVEVTNAFTGSKYPTANIYFPELCDIHIQLIEWCKNPDDFLSSIAMKMKTKFDKYWQKCNLVVAIAAILDPRFKMKLVEYYYPQIYGSDAMGHIKQVSDGIGGLFNEYTVSSSSLDQDTALPDGTLPTASNGTRDRLRGFDKFLHETSISQSSISDLDKYLEEPVFPRNNDFNILNWWKVHTPRYPILSMMARDILGIPFATLGRDLVFSNRGRVLDHHRSSLNPDTREALVCGQDWLRVESGDKQVSLSHPAVSLYIEPK</sequence>
<dbReference type="InterPro" id="IPR008906">
    <property type="entry name" value="HATC_C_dom"/>
</dbReference>
<dbReference type="InterPro" id="IPR012337">
    <property type="entry name" value="RNaseH-like_sf"/>
</dbReference>
<keyword evidence="3" id="KW-0479">Metal-binding</keyword>
<reference evidence="12 13" key="1">
    <citation type="submission" date="2024-11" db="EMBL/GenBank/DDBJ databases">
        <title>A near-complete genome assembly of Cinchona calisaya.</title>
        <authorList>
            <person name="Lian D.C."/>
            <person name="Zhao X.W."/>
            <person name="Wei L."/>
        </authorList>
    </citation>
    <scope>NUCLEOTIDE SEQUENCE [LARGE SCALE GENOMIC DNA]</scope>
    <source>
        <tissue evidence="12">Nenye</tissue>
    </source>
</reference>
<proteinExistence type="predicted"/>
<evidence type="ECO:0000256" key="5">
    <source>
        <dbReference type="ARBA" id="ARBA00022833"/>
    </source>
</evidence>